<dbReference type="InterPro" id="IPR008969">
    <property type="entry name" value="CarboxyPept-like_regulatory"/>
</dbReference>
<dbReference type="EMBL" id="LAZR01000086">
    <property type="protein sequence ID" value="KKN93360.1"/>
    <property type="molecule type" value="Genomic_DNA"/>
</dbReference>
<dbReference type="SUPFAM" id="SSF82171">
    <property type="entry name" value="DPP6 N-terminal domain-like"/>
    <property type="match status" value="1"/>
</dbReference>
<dbReference type="AlphaFoldDB" id="A0A0F9UJE4"/>
<dbReference type="PRINTS" id="PR01021">
    <property type="entry name" value="OMPADOMAIN"/>
</dbReference>
<dbReference type="InterPro" id="IPR011990">
    <property type="entry name" value="TPR-like_helical_dom_sf"/>
</dbReference>
<dbReference type="SUPFAM" id="SSF48452">
    <property type="entry name" value="TPR-like"/>
    <property type="match status" value="1"/>
</dbReference>
<dbReference type="Gene3D" id="1.25.40.10">
    <property type="entry name" value="Tetratricopeptide repeat domain"/>
    <property type="match status" value="1"/>
</dbReference>
<accession>A0A0F9UJE4</accession>
<keyword evidence="2" id="KW-0472">Membrane</keyword>
<evidence type="ECO:0000256" key="2">
    <source>
        <dbReference type="ARBA" id="ARBA00023136"/>
    </source>
</evidence>
<dbReference type="SUPFAM" id="SSF49464">
    <property type="entry name" value="Carboxypeptidase regulatory domain-like"/>
    <property type="match status" value="1"/>
</dbReference>
<dbReference type="Gene3D" id="3.30.1330.60">
    <property type="entry name" value="OmpA-like domain"/>
    <property type="match status" value="1"/>
</dbReference>
<dbReference type="SUPFAM" id="SSF103088">
    <property type="entry name" value="OmpA-like"/>
    <property type="match status" value="1"/>
</dbReference>
<dbReference type="InterPro" id="IPR011042">
    <property type="entry name" value="6-blade_b-propeller_TolB-like"/>
</dbReference>
<proteinExistence type="predicted"/>
<dbReference type="PANTHER" id="PTHR30329:SF21">
    <property type="entry name" value="LIPOPROTEIN YIAD-RELATED"/>
    <property type="match status" value="1"/>
</dbReference>
<protein>
    <recommendedName>
        <fullName evidence="4">OmpA-like domain-containing protein</fullName>
    </recommendedName>
</protein>
<keyword evidence="3" id="KW-0998">Cell outer membrane</keyword>
<dbReference type="PANTHER" id="PTHR30329">
    <property type="entry name" value="STATOR ELEMENT OF FLAGELLAR MOTOR COMPLEX"/>
    <property type="match status" value="1"/>
</dbReference>
<feature type="domain" description="OmpA-like" evidence="4">
    <location>
        <begin position="530"/>
        <end position="652"/>
    </location>
</feature>
<dbReference type="CDD" id="cd07185">
    <property type="entry name" value="OmpA_C-like"/>
    <property type="match status" value="1"/>
</dbReference>
<reference evidence="5" key="1">
    <citation type="journal article" date="2015" name="Nature">
        <title>Complex archaea that bridge the gap between prokaryotes and eukaryotes.</title>
        <authorList>
            <person name="Spang A."/>
            <person name="Saw J.H."/>
            <person name="Jorgensen S.L."/>
            <person name="Zaremba-Niedzwiedzka K."/>
            <person name="Martijn J."/>
            <person name="Lind A.E."/>
            <person name="van Eijk R."/>
            <person name="Schleper C."/>
            <person name="Guy L."/>
            <person name="Ettema T.J."/>
        </authorList>
    </citation>
    <scope>NUCLEOTIDE SEQUENCE</scope>
</reference>
<dbReference type="PROSITE" id="PS51123">
    <property type="entry name" value="OMPA_2"/>
    <property type="match status" value="1"/>
</dbReference>
<sequence>MNAKTDHMKPLLIILIFFGCMINAQDKKTEKAKENFNSYAYAEAIESYERLIDEGYSSKEIYKNLGDAYYQKADYNASSYWFGKLFEIKDLEIDAEYYYKYAQTLKTSGNYEDSDAWMQKFANQKNVDIRALKYQQNKDYLQKIRDNSSRYDIKNIAINTPSADFAPSFFGEQLIFSTARDTGKILKSVHKWNNKPFTNLYTSTASENGEYVVAERLSKTLNKKTHESSTAFTKDGTTVYFTRNNSKNGNFSRDQNGLSRLKIYRATLKDNKWKNATELPFNNDEYSVAHPSLSEDEKKLYFASDMPGTYGQSDIFVVDINEDGSFGVPENLGNIINTESRETFPYITNNDVLYFASDGHPGLGGLDMFATKIDDQSELYVVNVGEPINSPQDDFSFIMNEKNKKGFFASSREGGIGSDDLYSFIENVPINLNCHLAINGIVKDIKSGELLVNSTVILLNNNNEVIDEITSDLDGSFTLKGFCGTKEYRLLASKEEYKNGGRKISIKNSEELDSIIISLEKVIQQPVVGTDLIKFLDLSPIYFDLDKSKIRPDAIITLNNVIEFIDKYPDIKIEVQSHTDASASAHYNKNLSERRAKATIAYLEKNGIQKGSVKGHGYGESNLLNNCTEKDKCDDEGHQLNRRSELIVIKSL</sequence>
<comment type="subcellular location">
    <subcellularLocation>
        <location evidence="1">Cell outer membrane</location>
    </subcellularLocation>
</comment>
<dbReference type="Pfam" id="PF00691">
    <property type="entry name" value="OmpA"/>
    <property type="match status" value="1"/>
</dbReference>
<dbReference type="Gene3D" id="2.120.10.30">
    <property type="entry name" value="TolB, C-terminal domain"/>
    <property type="match status" value="1"/>
</dbReference>
<comment type="caution">
    <text evidence="5">The sequence shown here is derived from an EMBL/GenBank/DDBJ whole genome shotgun (WGS) entry which is preliminary data.</text>
</comment>
<organism evidence="5">
    <name type="scientific">marine sediment metagenome</name>
    <dbReference type="NCBI Taxonomy" id="412755"/>
    <lineage>
        <taxon>unclassified sequences</taxon>
        <taxon>metagenomes</taxon>
        <taxon>ecological metagenomes</taxon>
    </lineage>
</organism>
<dbReference type="InterPro" id="IPR050330">
    <property type="entry name" value="Bact_OuterMem_StrucFunc"/>
</dbReference>
<evidence type="ECO:0000313" key="5">
    <source>
        <dbReference type="EMBL" id="KKN93360.1"/>
    </source>
</evidence>
<name>A0A0F9UJE4_9ZZZZ</name>
<dbReference type="Pfam" id="PF07676">
    <property type="entry name" value="PD40"/>
    <property type="match status" value="3"/>
</dbReference>
<dbReference type="PROSITE" id="PS51257">
    <property type="entry name" value="PROKAR_LIPOPROTEIN"/>
    <property type="match status" value="1"/>
</dbReference>
<dbReference type="InterPro" id="IPR006664">
    <property type="entry name" value="OMP_bac"/>
</dbReference>
<dbReference type="InterPro" id="IPR011659">
    <property type="entry name" value="WD40"/>
</dbReference>
<dbReference type="GO" id="GO:0009279">
    <property type="term" value="C:cell outer membrane"/>
    <property type="evidence" value="ECO:0007669"/>
    <property type="project" value="UniProtKB-SubCell"/>
</dbReference>
<gene>
    <name evidence="5" type="ORF">LCGC14_0197930</name>
</gene>
<dbReference type="InterPro" id="IPR036737">
    <property type="entry name" value="OmpA-like_sf"/>
</dbReference>
<evidence type="ECO:0000256" key="3">
    <source>
        <dbReference type="ARBA" id="ARBA00023237"/>
    </source>
</evidence>
<evidence type="ECO:0000259" key="4">
    <source>
        <dbReference type="PROSITE" id="PS51123"/>
    </source>
</evidence>
<dbReference type="InterPro" id="IPR006665">
    <property type="entry name" value="OmpA-like"/>
</dbReference>
<evidence type="ECO:0000256" key="1">
    <source>
        <dbReference type="ARBA" id="ARBA00004442"/>
    </source>
</evidence>